<evidence type="ECO:0000313" key="1">
    <source>
        <dbReference type="EMBL" id="KAF7464062.1"/>
    </source>
</evidence>
<sequence length="61" mass="6910">MPLATTCLSRHGEVQPGALWPGQWTCEARSADESVLPFSASSALKLRRLAYQRHHYDRWGL</sequence>
<dbReference type="EMBL" id="CABDUW010001018">
    <property type="protein sequence ID" value="VTJ77911.1"/>
    <property type="molecule type" value="Genomic_DNA"/>
</dbReference>
<accession>A0A5E4CAC9</accession>
<dbReference type="EMBL" id="WJEC01008084">
    <property type="protein sequence ID" value="KAF7464062.1"/>
    <property type="molecule type" value="Genomic_DNA"/>
</dbReference>
<name>A0A5E4CAC9_MARMO</name>
<keyword evidence="3" id="KW-1185">Reference proteome</keyword>
<evidence type="ECO:0000313" key="3">
    <source>
        <dbReference type="Proteomes" id="UP000335636"/>
    </source>
</evidence>
<reference evidence="2 3" key="1">
    <citation type="submission" date="2019-04" db="EMBL/GenBank/DDBJ databases">
        <authorList>
            <person name="Alioto T."/>
            <person name="Alioto T."/>
        </authorList>
    </citation>
    <scope>NUCLEOTIDE SEQUENCE [LARGE SCALE GENOMIC DNA]</scope>
</reference>
<dbReference type="Proteomes" id="UP000662637">
    <property type="component" value="Unassembled WGS sequence"/>
</dbReference>
<organism evidence="2 3">
    <name type="scientific">Marmota monax</name>
    <name type="common">Woodchuck</name>
    <dbReference type="NCBI Taxonomy" id="9995"/>
    <lineage>
        <taxon>Eukaryota</taxon>
        <taxon>Metazoa</taxon>
        <taxon>Chordata</taxon>
        <taxon>Craniata</taxon>
        <taxon>Vertebrata</taxon>
        <taxon>Euteleostomi</taxon>
        <taxon>Mammalia</taxon>
        <taxon>Eutheria</taxon>
        <taxon>Euarchontoglires</taxon>
        <taxon>Glires</taxon>
        <taxon>Rodentia</taxon>
        <taxon>Sciuromorpha</taxon>
        <taxon>Sciuridae</taxon>
        <taxon>Xerinae</taxon>
        <taxon>Marmotini</taxon>
        <taxon>Marmota</taxon>
    </lineage>
</organism>
<gene>
    <name evidence="1" type="ORF">GHT09_008003</name>
    <name evidence="2" type="ORF">MONAX_5E040466</name>
</gene>
<dbReference type="Proteomes" id="UP000335636">
    <property type="component" value="Unassembled WGS sequence"/>
</dbReference>
<reference evidence="1" key="2">
    <citation type="submission" date="2020-08" db="EMBL/GenBank/DDBJ databases">
        <authorList>
            <person name="Shumante A."/>
            <person name="Zimin A.V."/>
            <person name="Puiu D."/>
            <person name="Salzberg S.L."/>
        </authorList>
    </citation>
    <scope>NUCLEOTIDE SEQUENCE</scope>
    <source>
        <strain evidence="1">WC2-LM</strain>
        <tissue evidence="1">Liver</tissue>
    </source>
</reference>
<proteinExistence type="predicted"/>
<protein>
    <submittedName>
        <fullName evidence="2">Uncharacterized protein</fullName>
    </submittedName>
</protein>
<evidence type="ECO:0000313" key="2">
    <source>
        <dbReference type="EMBL" id="VTJ77911.1"/>
    </source>
</evidence>
<dbReference type="AlphaFoldDB" id="A0A5E4CAC9"/>